<keyword evidence="5" id="KW-1185">Reference proteome</keyword>
<evidence type="ECO:0000259" key="3">
    <source>
        <dbReference type="Pfam" id="PF18912"/>
    </source>
</evidence>
<dbReference type="RefSeq" id="WP_112332894.1">
    <property type="nucleotide sequence ID" value="NZ_QLYR01000005.1"/>
</dbReference>
<dbReference type="Proteomes" id="UP000249377">
    <property type="component" value="Unassembled WGS sequence"/>
</dbReference>
<protein>
    <submittedName>
        <fullName evidence="4">ComF family protein</fullName>
    </submittedName>
</protein>
<reference evidence="4 5" key="1">
    <citation type="submission" date="2018-06" db="EMBL/GenBank/DDBJ databases">
        <title>Noncontiguous genome sequence of Ruminococcaceae bacterium ASD2818.</title>
        <authorList>
            <person name="Chaplin A.V."/>
            <person name="Sokolova S.R."/>
            <person name="Kochetkova T.O."/>
            <person name="Goltsov A.Y."/>
            <person name="Trofimov D.Y."/>
            <person name="Efimov B.A."/>
        </authorList>
    </citation>
    <scope>NUCLEOTIDE SEQUENCE [LARGE SCALE GENOMIC DNA]</scope>
    <source>
        <strain evidence="4 5">ASD2818</strain>
    </source>
</reference>
<comment type="similarity">
    <text evidence="1">Belongs to the ComF/GntX family.</text>
</comment>
<dbReference type="SUPFAM" id="SSF53271">
    <property type="entry name" value="PRTase-like"/>
    <property type="match status" value="1"/>
</dbReference>
<evidence type="ECO:0000313" key="5">
    <source>
        <dbReference type="Proteomes" id="UP000249377"/>
    </source>
</evidence>
<accession>A0A328UB39</accession>
<dbReference type="Pfam" id="PF00156">
    <property type="entry name" value="Pribosyltran"/>
    <property type="match status" value="1"/>
</dbReference>
<comment type="caution">
    <text evidence="4">The sequence shown here is derived from an EMBL/GenBank/DDBJ whole genome shotgun (WGS) entry which is preliminary data.</text>
</comment>
<sequence length="221" mass="24652">MKSFFNDLLRLIFPQRCVLCNQILLSDSPLCEDCRKGNPRLSILRETACSSCVAPYAYEGAVRESIIRFKFNGYREYASFYGCAMAEAFREQKPDFLPDMLVAVPLSKKRLKKRGYNQAELLANAMAKHFSAPVISCLGKRDSHSQQHFLDKAKRRENVKGIYCFTGKVPVKEKRILLVDDIVTTGATLDECASVLYRHGAEAVVCAAAASAELDGVQEAP</sequence>
<dbReference type="InterPro" id="IPR051910">
    <property type="entry name" value="ComF/GntX_DNA_util-trans"/>
</dbReference>
<evidence type="ECO:0000256" key="1">
    <source>
        <dbReference type="ARBA" id="ARBA00008007"/>
    </source>
</evidence>
<evidence type="ECO:0000259" key="2">
    <source>
        <dbReference type="Pfam" id="PF00156"/>
    </source>
</evidence>
<dbReference type="EMBL" id="QLYR01000005">
    <property type="protein sequence ID" value="RAQ28511.1"/>
    <property type="molecule type" value="Genomic_DNA"/>
</dbReference>
<organism evidence="4 5">
    <name type="scientific">Hydrogeniiclostridium mannosilyticum</name>
    <dbReference type="NCBI Taxonomy" id="2764322"/>
    <lineage>
        <taxon>Bacteria</taxon>
        <taxon>Bacillati</taxon>
        <taxon>Bacillota</taxon>
        <taxon>Clostridia</taxon>
        <taxon>Eubacteriales</taxon>
        <taxon>Acutalibacteraceae</taxon>
        <taxon>Hydrogeniiclostridium</taxon>
    </lineage>
</organism>
<proteinExistence type="inferred from homology"/>
<dbReference type="CDD" id="cd06223">
    <property type="entry name" value="PRTases_typeI"/>
    <property type="match status" value="1"/>
</dbReference>
<gene>
    <name evidence="4" type="ORF">DPQ25_09315</name>
</gene>
<evidence type="ECO:0000313" key="4">
    <source>
        <dbReference type="EMBL" id="RAQ28511.1"/>
    </source>
</evidence>
<name>A0A328UB39_9FIRM</name>
<dbReference type="PANTHER" id="PTHR47505:SF1">
    <property type="entry name" value="DNA UTILIZATION PROTEIN YHGH"/>
    <property type="match status" value="1"/>
</dbReference>
<feature type="domain" description="Phosphoribosyltransferase" evidence="2">
    <location>
        <begin position="158"/>
        <end position="210"/>
    </location>
</feature>
<dbReference type="InterPro" id="IPR044005">
    <property type="entry name" value="DZR_2"/>
</dbReference>
<dbReference type="AlphaFoldDB" id="A0A328UB39"/>
<dbReference type="InterPro" id="IPR029057">
    <property type="entry name" value="PRTase-like"/>
</dbReference>
<feature type="domain" description="Double zinc ribbon" evidence="3">
    <location>
        <begin position="8"/>
        <end position="59"/>
    </location>
</feature>
<dbReference type="PANTHER" id="PTHR47505">
    <property type="entry name" value="DNA UTILIZATION PROTEIN YHGH"/>
    <property type="match status" value="1"/>
</dbReference>
<dbReference type="Gene3D" id="3.40.50.2020">
    <property type="match status" value="1"/>
</dbReference>
<dbReference type="InterPro" id="IPR000836">
    <property type="entry name" value="PRTase_dom"/>
</dbReference>
<dbReference type="Pfam" id="PF18912">
    <property type="entry name" value="DZR_2"/>
    <property type="match status" value="1"/>
</dbReference>